<keyword evidence="3 7" id="KW-0028">Amino-acid biosynthesis</keyword>
<feature type="binding site" evidence="7">
    <location>
        <position position="160"/>
    </location>
    <ligand>
        <name>phosphoenolpyruvate</name>
        <dbReference type="ChEBI" id="CHEBI:58702"/>
    </ligand>
</feature>
<dbReference type="GO" id="GO:0003866">
    <property type="term" value="F:3-phosphoshikimate 1-carboxyvinyltransferase activity"/>
    <property type="evidence" value="ECO:0007669"/>
    <property type="project" value="UniProtKB-UniRule"/>
</dbReference>
<gene>
    <name evidence="7" type="primary">aroA</name>
    <name evidence="9" type="ORF">SAMN02745138_01213</name>
</gene>
<feature type="binding site" evidence="7">
    <location>
        <position position="25"/>
    </location>
    <ligand>
        <name>3-phosphoshikimate</name>
        <dbReference type="ChEBI" id="CHEBI:145989"/>
    </ligand>
</feature>
<dbReference type="Pfam" id="PF00275">
    <property type="entry name" value="EPSP_synthase"/>
    <property type="match status" value="1"/>
</dbReference>
<evidence type="ECO:0000256" key="4">
    <source>
        <dbReference type="ARBA" id="ARBA00022679"/>
    </source>
</evidence>
<dbReference type="NCBIfam" id="TIGR01356">
    <property type="entry name" value="aroA"/>
    <property type="match status" value="1"/>
</dbReference>
<accession>A0A1M6PYP2</accession>
<dbReference type="GO" id="GO:0009073">
    <property type="term" value="P:aromatic amino acid family biosynthetic process"/>
    <property type="evidence" value="ECO:0007669"/>
    <property type="project" value="UniProtKB-KW"/>
</dbReference>
<evidence type="ECO:0000256" key="6">
    <source>
        <dbReference type="ARBA" id="ARBA00044633"/>
    </source>
</evidence>
<dbReference type="SUPFAM" id="SSF55205">
    <property type="entry name" value="EPT/RTPC-like"/>
    <property type="match status" value="1"/>
</dbReference>
<evidence type="ECO:0000256" key="2">
    <source>
        <dbReference type="ARBA" id="ARBA00009948"/>
    </source>
</evidence>
<organism evidence="9 10">
    <name type="scientific">Anaerotignum lactatifermentans DSM 14214</name>
    <dbReference type="NCBI Taxonomy" id="1121323"/>
    <lineage>
        <taxon>Bacteria</taxon>
        <taxon>Bacillati</taxon>
        <taxon>Bacillota</taxon>
        <taxon>Clostridia</taxon>
        <taxon>Lachnospirales</taxon>
        <taxon>Anaerotignaceae</taxon>
        <taxon>Anaerotignum</taxon>
    </lineage>
</organism>
<dbReference type="InterPro" id="IPR006264">
    <property type="entry name" value="EPSP_synthase"/>
</dbReference>
<dbReference type="InterPro" id="IPR001986">
    <property type="entry name" value="Enolpyruvate_Tfrase_dom"/>
</dbReference>
<dbReference type="InterPro" id="IPR013792">
    <property type="entry name" value="RNA3'P_cycl/enolpyr_Trfase_a/b"/>
</dbReference>
<dbReference type="EMBL" id="FRAH01000016">
    <property type="protein sequence ID" value="SHK13105.1"/>
    <property type="molecule type" value="Genomic_DNA"/>
</dbReference>
<feature type="binding site" evidence="7">
    <location>
        <position position="376"/>
    </location>
    <ligand>
        <name>phosphoenolpyruvate</name>
        <dbReference type="ChEBI" id="CHEBI:58702"/>
    </ligand>
</feature>
<dbReference type="PANTHER" id="PTHR21090">
    <property type="entry name" value="AROM/DEHYDROQUINATE SYNTHASE"/>
    <property type="match status" value="1"/>
</dbReference>
<comment type="function">
    <text evidence="7">Catalyzes the transfer of the enolpyruvyl moiety of phosphoenolpyruvate (PEP) to the 5-hydroxyl of shikimate-3-phosphate (S3P) to produce enolpyruvyl shikimate-3-phosphate and inorganic phosphate.</text>
</comment>
<evidence type="ECO:0000313" key="10">
    <source>
        <dbReference type="Proteomes" id="UP000183975"/>
    </source>
</evidence>
<dbReference type="HAMAP" id="MF_00210">
    <property type="entry name" value="EPSP_synth"/>
    <property type="match status" value="1"/>
</dbReference>
<comment type="similarity">
    <text evidence="2 7">Belongs to the EPSP synthase family.</text>
</comment>
<reference evidence="9 10" key="1">
    <citation type="submission" date="2016-11" db="EMBL/GenBank/DDBJ databases">
        <authorList>
            <person name="Jaros S."/>
            <person name="Januszkiewicz K."/>
            <person name="Wedrychowicz H."/>
        </authorList>
    </citation>
    <scope>NUCLEOTIDE SEQUENCE [LARGE SCALE GENOMIC DNA]</scope>
    <source>
        <strain evidence="9 10">DSM 14214</strain>
    </source>
</reference>
<keyword evidence="5 7" id="KW-0057">Aromatic amino acid biosynthesis</keyword>
<evidence type="ECO:0000256" key="5">
    <source>
        <dbReference type="ARBA" id="ARBA00023141"/>
    </source>
</evidence>
<dbReference type="Gene3D" id="3.65.10.10">
    <property type="entry name" value="Enolpyruvate transferase domain"/>
    <property type="match status" value="2"/>
</dbReference>
<keyword evidence="7" id="KW-0963">Cytoplasm</keyword>
<feature type="binding site" evidence="7">
    <location>
        <position position="20"/>
    </location>
    <ligand>
        <name>3-phosphoshikimate</name>
        <dbReference type="ChEBI" id="CHEBI:145989"/>
    </ligand>
</feature>
<evidence type="ECO:0000259" key="8">
    <source>
        <dbReference type="Pfam" id="PF00275"/>
    </source>
</evidence>
<evidence type="ECO:0000256" key="7">
    <source>
        <dbReference type="HAMAP-Rule" id="MF_00210"/>
    </source>
</evidence>
<comment type="subcellular location">
    <subcellularLocation>
        <location evidence="7">Cytoplasm</location>
    </subcellularLocation>
</comment>
<evidence type="ECO:0000313" key="9">
    <source>
        <dbReference type="EMBL" id="SHK13105.1"/>
    </source>
</evidence>
<keyword evidence="4 7" id="KW-0808">Transferase</keyword>
<dbReference type="PROSITE" id="PS00885">
    <property type="entry name" value="EPSP_SYNTHASE_2"/>
    <property type="match status" value="1"/>
</dbReference>
<dbReference type="AlphaFoldDB" id="A0A1M6PYP2"/>
<feature type="binding site" evidence="7">
    <location>
        <position position="117"/>
    </location>
    <ligand>
        <name>phosphoenolpyruvate</name>
        <dbReference type="ChEBI" id="CHEBI:58702"/>
    </ligand>
</feature>
<protein>
    <recommendedName>
        <fullName evidence="7">3-phosphoshikimate 1-carboxyvinyltransferase</fullName>
        <ecNumber evidence="7">2.5.1.19</ecNumber>
    </recommendedName>
    <alternativeName>
        <fullName evidence="7">5-enolpyruvylshikimate-3-phosphate synthase</fullName>
        <shortName evidence="7">EPSP synthase</shortName>
        <shortName evidence="7">EPSPS</shortName>
    </alternativeName>
</protein>
<dbReference type="Proteomes" id="UP000183975">
    <property type="component" value="Unassembled WGS sequence"/>
</dbReference>
<dbReference type="InterPro" id="IPR023193">
    <property type="entry name" value="EPSP_synthase_CS"/>
</dbReference>
<feature type="domain" description="Enolpyruvate transferase" evidence="8">
    <location>
        <begin position="8"/>
        <end position="409"/>
    </location>
</feature>
<dbReference type="InterPro" id="IPR036968">
    <property type="entry name" value="Enolpyruvate_Tfrase_sf"/>
</dbReference>
<feature type="binding site" evidence="7">
    <location>
        <position position="159"/>
    </location>
    <ligand>
        <name>3-phosphoshikimate</name>
        <dbReference type="ChEBI" id="CHEBI:145989"/>
    </ligand>
</feature>
<feature type="binding site" evidence="7">
    <location>
        <position position="21"/>
    </location>
    <ligand>
        <name>3-phosphoshikimate</name>
        <dbReference type="ChEBI" id="CHEBI:145989"/>
    </ligand>
</feature>
<feature type="binding site" evidence="7">
    <location>
        <position position="158"/>
    </location>
    <ligand>
        <name>3-phosphoshikimate</name>
        <dbReference type="ChEBI" id="CHEBI:145989"/>
    </ligand>
</feature>
<comment type="caution">
    <text evidence="7">Lacks conserved residue(s) required for the propagation of feature annotation.</text>
</comment>
<dbReference type="GO" id="GO:0009423">
    <property type="term" value="P:chorismate biosynthetic process"/>
    <property type="evidence" value="ECO:0007669"/>
    <property type="project" value="UniProtKB-UniRule"/>
</dbReference>
<comment type="subunit">
    <text evidence="7">Monomer.</text>
</comment>
<dbReference type="EC" id="2.5.1.19" evidence="7"/>
<dbReference type="PIRSF" id="PIRSF000505">
    <property type="entry name" value="EPSPS"/>
    <property type="match status" value="1"/>
</dbReference>
<feature type="active site" description="Proton acceptor" evidence="7">
    <location>
        <position position="300"/>
    </location>
</feature>
<dbReference type="RefSeq" id="WP_072850109.1">
    <property type="nucleotide sequence ID" value="NZ_FRAH01000016.1"/>
</dbReference>
<dbReference type="CDD" id="cd01556">
    <property type="entry name" value="EPSP_synthase"/>
    <property type="match status" value="1"/>
</dbReference>
<feature type="binding site" evidence="7">
    <location>
        <position position="331"/>
    </location>
    <ligand>
        <name>phosphoenolpyruvate</name>
        <dbReference type="ChEBI" id="CHEBI:58702"/>
    </ligand>
</feature>
<proteinExistence type="inferred from homology"/>
<keyword evidence="10" id="KW-1185">Reference proteome</keyword>
<feature type="binding site" evidence="7">
    <location>
        <position position="160"/>
    </location>
    <ligand>
        <name>3-phosphoshikimate</name>
        <dbReference type="ChEBI" id="CHEBI:145989"/>
    </ligand>
</feature>
<feature type="binding site" evidence="7">
    <location>
        <position position="402"/>
    </location>
    <ligand>
        <name>phosphoenolpyruvate</name>
        <dbReference type="ChEBI" id="CHEBI:58702"/>
    </ligand>
</feature>
<comment type="pathway">
    <text evidence="1 7">Metabolic intermediate biosynthesis; chorismate biosynthesis; chorismate from D-erythrose 4-phosphate and phosphoenolpyruvate: step 6/7.</text>
</comment>
<dbReference type="GO" id="GO:0005737">
    <property type="term" value="C:cytoplasm"/>
    <property type="evidence" value="ECO:0007669"/>
    <property type="project" value="UniProtKB-SubCell"/>
</dbReference>
<dbReference type="OrthoDB" id="9809920at2"/>
<dbReference type="UniPathway" id="UPA00053">
    <property type="reaction ID" value="UER00089"/>
</dbReference>
<feature type="binding site" evidence="7">
    <location>
        <position position="186"/>
    </location>
    <ligand>
        <name>3-phosphoshikimate</name>
        <dbReference type="ChEBI" id="CHEBI:145989"/>
    </ligand>
</feature>
<name>A0A1M6PYP2_9FIRM</name>
<feature type="binding site" evidence="7">
    <location>
        <position position="89"/>
    </location>
    <ligand>
        <name>phosphoenolpyruvate</name>
        <dbReference type="ChEBI" id="CHEBI:58702"/>
    </ligand>
</feature>
<evidence type="ECO:0000256" key="1">
    <source>
        <dbReference type="ARBA" id="ARBA00004811"/>
    </source>
</evidence>
<feature type="binding site" evidence="7">
    <location>
        <position position="327"/>
    </location>
    <ligand>
        <name>3-phosphoshikimate</name>
        <dbReference type="ChEBI" id="CHEBI:145989"/>
    </ligand>
</feature>
<feature type="binding site" evidence="7">
    <location>
        <position position="20"/>
    </location>
    <ligand>
        <name>phosphoenolpyruvate</name>
        <dbReference type="ChEBI" id="CHEBI:58702"/>
    </ligand>
</feature>
<evidence type="ECO:0000256" key="3">
    <source>
        <dbReference type="ARBA" id="ARBA00022605"/>
    </source>
</evidence>
<sequence length="421" mass="44983">MNIKISRGALRGTVQMISSKSDAHRLFIGAALADQPTEMVLNGSSEDLEATLQCLQALGADFLRQGDNIKVFPVEKKEELAVMDCRESGSTLRFLLPVAAALGRNVLVEGKGRLPQRPIGILTELLREHGCFVSNDQLPLEMHGQLKGGTFSLPGNVSSQFITGLLFALPLLEEDSEIVLTTEVESRGYIDMTLHTLKRFGIEVEEGKRGFSIPGGQQYHSPGVMQADGDWSNGAFWLTAGAMGQPVTCCGLQMDSPQGDKAILDILKQFGAHVEVEGDRVTVSHGKLKGCVIDAAQIPDLVPILCMAAAAAEGKTEIRNAGRLRIKESDRLAAMADCLKGLGVPVEEKQDGLVIHGGKLTEPQGEIRIDAYGDHRIVMSAAVGAALLGREAVIEGAEAVAKSYPAFFAEFIRLGGGADVL</sequence>
<dbReference type="PANTHER" id="PTHR21090:SF5">
    <property type="entry name" value="PENTAFUNCTIONAL AROM POLYPEPTIDE"/>
    <property type="match status" value="1"/>
</dbReference>
<dbReference type="GO" id="GO:0008652">
    <property type="term" value="P:amino acid biosynthetic process"/>
    <property type="evidence" value="ECO:0007669"/>
    <property type="project" value="UniProtKB-KW"/>
</dbReference>
<comment type="catalytic activity">
    <reaction evidence="6">
        <text>3-phosphoshikimate + phosphoenolpyruvate = 5-O-(1-carboxyvinyl)-3-phosphoshikimate + phosphate</text>
        <dbReference type="Rhea" id="RHEA:21256"/>
        <dbReference type="ChEBI" id="CHEBI:43474"/>
        <dbReference type="ChEBI" id="CHEBI:57701"/>
        <dbReference type="ChEBI" id="CHEBI:58702"/>
        <dbReference type="ChEBI" id="CHEBI:145989"/>
        <dbReference type="EC" id="2.5.1.19"/>
    </reaction>
    <physiologicalReaction direction="left-to-right" evidence="6">
        <dbReference type="Rhea" id="RHEA:21257"/>
    </physiologicalReaction>
</comment>
<feature type="binding site" evidence="7">
    <location>
        <position position="300"/>
    </location>
    <ligand>
        <name>3-phosphoshikimate</name>
        <dbReference type="ChEBI" id="CHEBI:145989"/>
    </ligand>
</feature>